<keyword evidence="3" id="KW-1185">Reference proteome</keyword>
<dbReference type="Gene3D" id="2.60.120.560">
    <property type="entry name" value="Exo-inulinase, domain 1"/>
    <property type="match status" value="1"/>
</dbReference>
<evidence type="ECO:0000259" key="1">
    <source>
        <dbReference type="Pfam" id="PF06439"/>
    </source>
</evidence>
<dbReference type="RefSeq" id="WP_167962794.1">
    <property type="nucleotide sequence ID" value="NZ_JAATJJ010000001.1"/>
</dbReference>
<reference evidence="2 3" key="1">
    <citation type="submission" date="2020-03" db="EMBL/GenBank/DDBJ databases">
        <title>Genomic Encyclopedia of Type Strains, Phase IV (KMG-IV): sequencing the most valuable type-strain genomes for metagenomic binning, comparative biology and taxonomic classification.</title>
        <authorList>
            <person name="Goeker M."/>
        </authorList>
    </citation>
    <scope>NUCLEOTIDE SEQUENCE [LARGE SCALE GENOMIC DNA]</scope>
    <source>
        <strain evidence="2 3">DSM 29762</strain>
    </source>
</reference>
<sequence>MKSLSLVAISLVLFISCNEKQTTKSLFDGESLNGWFIDVPEMDTVSSTRNPFIVRNKMLVSLGTPGGHLITDASYENYRVNLEYRFAGKPGNCGALVHVSKDKMRRLYAMFPQSLEVQLKHTEAGDFWLIGEDLEVPNMVERRGPKEKWGVDGDKNRRIPNLTGNVEKKPGEWNYMQIECLANEIKVWINGKLVNHGFNATASNGSFALQSEGSEVEFRKVELTPITKLSN</sequence>
<protein>
    <recommendedName>
        <fullName evidence="1">3-keto-alpha-glucoside-1,2-lyase/3-keto-2-hydroxy-glucal hydratase domain-containing protein</fullName>
    </recommendedName>
</protein>
<comment type="caution">
    <text evidence="2">The sequence shown here is derived from an EMBL/GenBank/DDBJ whole genome shotgun (WGS) entry which is preliminary data.</text>
</comment>
<feature type="domain" description="3-keto-alpha-glucoside-1,2-lyase/3-keto-2-hydroxy-glucal hydratase" evidence="1">
    <location>
        <begin position="23"/>
        <end position="223"/>
    </location>
</feature>
<gene>
    <name evidence="2" type="ORF">GGR42_001687</name>
</gene>
<name>A0A846QZY4_9FLAO</name>
<accession>A0A846QZY4</accession>
<dbReference type="InterPro" id="IPR010496">
    <property type="entry name" value="AL/BT2_dom"/>
</dbReference>
<evidence type="ECO:0000313" key="3">
    <source>
        <dbReference type="Proteomes" id="UP000590442"/>
    </source>
</evidence>
<proteinExistence type="predicted"/>
<evidence type="ECO:0000313" key="2">
    <source>
        <dbReference type="EMBL" id="NJB71225.1"/>
    </source>
</evidence>
<dbReference type="Proteomes" id="UP000590442">
    <property type="component" value="Unassembled WGS sequence"/>
</dbReference>
<dbReference type="PROSITE" id="PS51257">
    <property type="entry name" value="PROKAR_LIPOPROTEIN"/>
    <property type="match status" value="1"/>
</dbReference>
<dbReference type="AlphaFoldDB" id="A0A846QZY4"/>
<dbReference type="GO" id="GO:0016787">
    <property type="term" value="F:hydrolase activity"/>
    <property type="evidence" value="ECO:0007669"/>
    <property type="project" value="InterPro"/>
</dbReference>
<dbReference type="Pfam" id="PF06439">
    <property type="entry name" value="3keto-disac_hyd"/>
    <property type="match status" value="1"/>
</dbReference>
<dbReference type="EMBL" id="JAATJJ010000001">
    <property type="protein sequence ID" value="NJB71225.1"/>
    <property type="molecule type" value="Genomic_DNA"/>
</dbReference>
<organism evidence="2 3">
    <name type="scientific">Saonia flava</name>
    <dbReference type="NCBI Taxonomy" id="523696"/>
    <lineage>
        <taxon>Bacteria</taxon>
        <taxon>Pseudomonadati</taxon>
        <taxon>Bacteroidota</taxon>
        <taxon>Flavobacteriia</taxon>
        <taxon>Flavobacteriales</taxon>
        <taxon>Flavobacteriaceae</taxon>
        <taxon>Saonia</taxon>
    </lineage>
</organism>